<sequence length="202" mass="21953">MPKNKKRKLNNHNHHHHNQSTSQDITHEEIWDDSALIRSWNDAVAEYEFYHSIHAKGEDVDEVLRRAEMEEEESGEARRDEQEVVDVNGAHVNVGHEGEAEEGEVDDAVQTTGTLPIEDGVPVRVGPPLPPTIKASSAALTGSAGPAPATTAPLGVEAQLPKTAGTSAASSSADQTLENIKMAYYRAGYYSGLYDAQRQRGT</sequence>
<evidence type="ECO:0000256" key="5">
    <source>
        <dbReference type="ARBA" id="ARBA00023242"/>
    </source>
</evidence>
<evidence type="ECO:0000256" key="4">
    <source>
        <dbReference type="ARBA" id="ARBA00023187"/>
    </source>
</evidence>
<dbReference type="InterPro" id="IPR049481">
    <property type="entry name" value="SMN_G2-BD"/>
</dbReference>
<dbReference type="GO" id="GO:0005634">
    <property type="term" value="C:nucleus"/>
    <property type="evidence" value="ECO:0007669"/>
    <property type="project" value="UniProtKB-SubCell"/>
</dbReference>
<dbReference type="CDD" id="cd22852">
    <property type="entry name" value="SMN_C"/>
    <property type="match status" value="1"/>
</dbReference>
<keyword evidence="3" id="KW-0507">mRNA processing</keyword>
<feature type="region of interest" description="Disordered" evidence="6">
    <location>
        <begin position="1"/>
        <end position="26"/>
    </location>
</feature>
<reference evidence="8 9" key="1">
    <citation type="submission" date="2023-08" db="EMBL/GenBank/DDBJ databases">
        <title>Black Yeasts Isolated from many extreme environments.</title>
        <authorList>
            <person name="Coleine C."/>
            <person name="Stajich J.E."/>
            <person name="Selbmann L."/>
        </authorList>
    </citation>
    <scope>NUCLEOTIDE SEQUENCE [LARGE SCALE GENOMIC DNA]</scope>
    <source>
        <strain evidence="8 9">CCFEE 5910</strain>
    </source>
</reference>
<gene>
    <name evidence="8" type="ORF">LTR05_001415</name>
</gene>
<dbReference type="AlphaFoldDB" id="A0AAN7T7K1"/>
<comment type="subcellular location">
    <subcellularLocation>
        <location evidence="1">Nucleus</location>
    </subcellularLocation>
</comment>
<proteinExistence type="inferred from homology"/>
<evidence type="ECO:0000256" key="1">
    <source>
        <dbReference type="ARBA" id="ARBA00004123"/>
    </source>
</evidence>
<comment type="caution">
    <text evidence="8">The sequence shown here is derived from an EMBL/GenBank/DDBJ whole genome shotgun (WGS) entry which is preliminary data.</text>
</comment>
<protein>
    <recommendedName>
        <fullName evidence="7">Survival Motor Neuron Gemin2-binding domain-containing protein</fullName>
    </recommendedName>
</protein>
<feature type="compositionally biased region" description="Low complexity" evidence="6">
    <location>
        <begin position="135"/>
        <end position="153"/>
    </location>
</feature>
<keyword evidence="9" id="KW-1185">Reference proteome</keyword>
<dbReference type="InterPro" id="IPR040424">
    <property type="entry name" value="Smn1"/>
</dbReference>
<dbReference type="Proteomes" id="UP001309876">
    <property type="component" value="Unassembled WGS sequence"/>
</dbReference>
<feature type="region of interest" description="Disordered" evidence="6">
    <location>
        <begin position="132"/>
        <end position="153"/>
    </location>
</feature>
<dbReference type="GO" id="GO:0006397">
    <property type="term" value="P:mRNA processing"/>
    <property type="evidence" value="ECO:0007669"/>
    <property type="project" value="UniProtKB-KW"/>
</dbReference>
<evidence type="ECO:0000256" key="3">
    <source>
        <dbReference type="ARBA" id="ARBA00022664"/>
    </source>
</evidence>
<evidence type="ECO:0000313" key="9">
    <source>
        <dbReference type="Proteomes" id="UP001309876"/>
    </source>
</evidence>
<dbReference type="PANTHER" id="PTHR39267">
    <property type="entry name" value="SURVIVAL MOTOR NEURON-LIKE PROTEIN 1"/>
    <property type="match status" value="1"/>
</dbReference>
<dbReference type="Pfam" id="PF20636">
    <property type="entry name" value="SMN_G2-BD"/>
    <property type="match status" value="1"/>
</dbReference>
<dbReference type="GO" id="GO:0008380">
    <property type="term" value="P:RNA splicing"/>
    <property type="evidence" value="ECO:0007669"/>
    <property type="project" value="UniProtKB-KW"/>
</dbReference>
<accession>A0AAN7T7K1</accession>
<evidence type="ECO:0000256" key="6">
    <source>
        <dbReference type="SAM" id="MobiDB-lite"/>
    </source>
</evidence>
<dbReference type="EMBL" id="JAVRRJ010000001">
    <property type="protein sequence ID" value="KAK5091234.1"/>
    <property type="molecule type" value="Genomic_DNA"/>
</dbReference>
<keyword evidence="4" id="KW-0508">mRNA splicing</keyword>
<evidence type="ECO:0000256" key="2">
    <source>
        <dbReference type="ARBA" id="ARBA00005371"/>
    </source>
</evidence>
<dbReference type="PANTHER" id="PTHR39267:SF1">
    <property type="entry name" value="SURVIVAL MOTOR NEURON PROTEIN"/>
    <property type="match status" value="1"/>
</dbReference>
<evidence type="ECO:0000259" key="7">
    <source>
        <dbReference type="Pfam" id="PF20636"/>
    </source>
</evidence>
<comment type="similarity">
    <text evidence="2">Belongs to the SMN family.</text>
</comment>
<feature type="compositionally biased region" description="Basic residues" evidence="6">
    <location>
        <begin position="1"/>
        <end position="18"/>
    </location>
</feature>
<dbReference type="CDD" id="cd22851">
    <property type="entry name" value="SMN_N"/>
    <property type="match status" value="1"/>
</dbReference>
<keyword evidence="5" id="KW-0539">Nucleus</keyword>
<organism evidence="8 9">
    <name type="scientific">Lithohypha guttulata</name>
    <dbReference type="NCBI Taxonomy" id="1690604"/>
    <lineage>
        <taxon>Eukaryota</taxon>
        <taxon>Fungi</taxon>
        <taxon>Dikarya</taxon>
        <taxon>Ascomycota</taxon>
        <taxon>Pezizomycotina</taxon>
        <taxon>Eurotiomycetes</taxon>
        <taxon>Chaetothyriomycetidae</taxon>
        <taxon>Chaetothyriales</taxon>
        <taxon>Trichomeriaceae</taxon>
        <taxon>Lithohypha</taxon>
    </lineage>
</organism>
<feature type="domain" description="Survival Motor Neuron Gemin2-binding" evidence="7">
    <location>
        <begin position="28"/>
        <end position="47"/>
    </location>
</feature>
<evidence type="ECO:0000313" key="8">
    <source>
        <dbReference type="EMBL" id="KAK5091234.1"/>
    </source>
</evidence>
<name>A0AAN7T7K1_9EURO</name>
<dbReference type="InterPro" id="IPR047313">
    <property type="entry name" value="SMN_C"/>
</dbReference>